<proteinExistence type="inferred from homology"/>
<dbReference type="EMBL" id="QMQX01000043">
    <property type="protein sequence ID" value="RLE52637.1"/>
    <property type="molecule type" value="Genomic_DNA"/>
</dbReference>
<dbReference type="SMART" id="SM00654">
    <property type="entry name" value="eIF6"/>
    <property type="match status" value="1"/>
</dbReference>
<keyword evidence="2 3" id="KW-0648">Protein biosynthesis</keyword>
<reference evidence="6 7" key="1">
    <citation type="submission" date="2018-06" db="EMBL/GenBank/DDBJ databases">
        <title>Extensive metabolic versatility and redundancy in microbially diverse, dynamic hydrothermal sediments.</title>
        <authorList>
            <person name="Dombrowski N."/>
            <person name="Teske A."/>
            <person name="Baker B.J."/>
        </authorList>
    </citation>
    <scope>NUCLEOTIDE SEQUENCE [LARGE SCALE GENOMIC DNA]</scope>
    <source>
        <strain evidence="5">B34_G17</strain>
        <strain evidence="4">B66_G16</strain>
    </source>
</reference>
<dbReference type="PANTHER" id="PTHR10784">
    <property type="entry name" value="TRANSLATION INITIATION FACTOR 6"/>
    <property type="match status" value="1"/>
</dbReference>
<organism evidence="4 7">
    <name type="scientific">Thermoproteota archaeon</name>
    <dbReference type="NCBI Taxonomy" id="2056631"/>
    <lineage>
        <taxon>Archaea</taxon>
        <taxon>Thermoproteota</taxon>
    </lineage>
</organism>
<evidence type="ECO:0000256" key="2">
    <source>
        <dbReference type="ARBA" id="ARBA00022917"/>
    </source>
</evidence>
<dbReference type="NCBIfam" id="TIGR00323">
    <property type="entry name" value="eIF-6"/>
    <property type="match status" value="1"/>
</dbReference>
<dbReference type="GO" id="GO:0042256">
    <property type="term" value="P:cytosolic ribosome assembly"/>
    <property type="evidence" value="ECO:0007669"/>
    <property type="project" value="InterPro"/>
</dbReference>
<accession>A0A497ER75</accession>
<dbReference type="Pfam" id="PF01912">
    <property type="entry name" value="eIF-6"/>
    <property type="match status" value="1"/>
</dbReference>
<comment type="function">
    <text evidence="3">Binds to the 50S ribosomal subunit and prevents its association with the 30S ribosomal subunit to form the 70S initiation complex.</text>
</comment>
<dbReference type="GO" id="GO:0043022">
    <property type="term" value="F:ribosome binding"/>
    <property type="evidence" value="ECO:0007669"/>
    <property type="project" value="InterPro"/>
</dbReference>
<keyword evidence="1 3" id="KW-0396">Initiation factor</keyword>
<dbReference type="PIRSF" id="PIRSF006413">
    <property type="entry name" value="IF-6"/>
    <property type="match status" value="1"/>
</dbReference>
<evidence type="ECO:0000313" key="6">
    <source>
        <dbReference type="Proteomes" id="UP000272051"/>
    </source>
</evidence>
<dbReference type="InterPro" id="IPR002769">
    <property type="entry name" value="eIF6"/>
</dbReference>
<dbReference type="GO" id="GO:0003743">
    <property type="term" value="F:translation initiation factor activity"/>
    <property type="evidence" value="ECO:0007669"/>
    <property type="project" value="UniProtKB-UniRule"/>
</dbReference>
<dbReference type="Proteomes" id="UP000278475">
    <property type="component" value="Unassembled WGS sequence"/>
</dbReference>
<evidence type="ECO:0000313" key="7">
    <source>
        <dbReference type="Proteomes" id="UP000278475"/>
    </source>
</evidence>
<dbReference type="Proteomes" id="UP000272051">
    <property type="component" value="Unassembled WGS sequence"/>
</dbReference>
<comment type="similarity">
    <text evidence="3">Belongs to the eIF-6 family.</text>
</comment>
<gene>
    <name evidence="3" type="primary">eif6</name>
    <name evidence="4" type="ORF">DRJ31_03440</name>
    <name evidence="5" type="ORF">DRJ33_03225</name>
</gene>
<dbReference type="HAMAP" id="MF_00032">
    <property type="entry name" value="eIF_6"/>
    <property type="match status" value="1"/>
</dbReference>
<dbReference type="EMBL" id="QMQV01000020">
    <property type="protein sequence ID" value="RLE49853.1"/>
    <property type="molecule type" value="Genomic_DNA"/>
</dbReference>
<comment type="caution">
    <text evidence="4">The sequence shown here is derived from an EMBL/GenBank/DDBJ whole genome shotgun (WGS) entry which is preliminary data.</text>
</comment>
<dbReference type="AlphaFoldDB" id="A0A497ER75"/>
<name>A0A497ER75_9CREN</name>
<dbReference type="SUPFAM" id="SSF55909">
    <property type="entry name" value="Pentein"/>
    <property type="match status" value="1"/>
</dbReference>
<sequence length="223" mass="23571">MPAVRLDLFGTANVGAFCFANDNYLIVPRDLPPKTLSSLEEALQVKVIETTISGSVLIGIFIAGNSNGIVVPSTIYDEELDFLKKELSLNIVKITSKKTALGNLVLANDKAAMISTELTKSEAKLISDALGVEVVKGSLAGFTSIGAIAVVTNKGMLVHPKATEDELKQLREIFKVPVDTSTVNRGSPLLRIGMVANSKGAALGIMTTGHELAHIEASLGITR</sequence>
<protein>
    <recommendedName>
        <fullName evidence="3">Translation initiation factor 6</fullName>
        <shortName evidence="3">aIF-6</shortName>
    </recommendedName>
</protein>
<evidence type="ECO:0000256" key="1">
    <source>
        <dbReference type="ARBA" id="ARBA00022540"/>
    </source>
</evidence>
<evidence type="ECO:0000256" key="3">
    <source>
        <dbReference type="HAMAP-Rule" id="MF_00032"/>
    </source>
</evidence>
<evidence type="ECO:0000313" key="5">
    <source>
        <dbReference type="EMBL" id="RLE52637.1"/>
    </source>
</evidence>
<dbReference type="Gene3D" id="3.75.10.10">
    <property type="entry name" value="L-arginine/glycine Amidinotransferase, Chain A"/>
    <property type="match status" value="1"/>
</dbReference>
<evidence type="ECO:0000313" key="4">
    <source>
        <dbReference type="EMBL" id="RLE49853.1"/>
    </source>
</evidence>